<accession>A0ACD3BFD3</accession>
<organism evidence="1 2">
    <name type="scientific">Pluteus cervinus</name>
    <dbReference type="NCBI Taxonomy" id="181527"/>
    <lineage>
        <taxon>Eukaryota</taxon>
        <taxon>Fungi</taxon>
        <taxon>Dikarya</taxon>
        <taxon>Basidiomycota</taxon>
        <taxon>Agaricomycotina</taxon>
        <taxon>Agaricomycetes</taxon>
        <taxon>Agaricomycetidae</taxon>
        <taxon>Agaricales</taxon>
        <taxon>Pluteineae</taxon>
        <taxon>Pluteaceae</taxon>
        <taxon>Pluteus</taxon>
    </lineage>
</organism>
<dbReference type="EMBL" id="ML208259">
    <property type="protein sequence ID" value="TFK76828.1"/>
    <property type="molecule type" value="Genomic_DNA"/>
</dbReference>
<gene>
    <name evidence="1" type="ORF">BDN72DRAFT_829994</name>
</gene>
<evidence type="ECO:0000313" key="2">
    <source>
        <dbReference type="Proteomes" id="UP000308600"/>
    </source>
</evidence>
<sequence length="265" mass="28651">MDFAPKPGCPMCGIVASSLSSPANSPSSPSFPTSLQAAAAQPEILWRDTNFTIYKEKVNPVSSKGHIVIVFNLHVPSIYTLSSSDLPLLIHLRDTASRLLASVLHPPSSPYSRSISPSPASPSRTLDQENDFRIGFITPPFKDTKIPVTDHLHAHAFFGPGDLLGWWRGIAYSPVAWYSIDDLIAEIRESTSNNRIKSGHPHRQNAPINKVPLAGARMGTADGTDTSLPSVGLVETDIETGRRSTSSSQSLDTPRRIASPSQMSM</sequence>
<keyword evidence="2" id="KW-1185">Reference proteome</keyword>
<evidence type="ECO:0000313" key="1">
    <source>
        <dbReference type="EMBL" id="TFK76828.1"/>
    </source>
</evidence>
<proteinExistence type="predicted"/>
<name>A0ACD3BFD3_9AGAR</name>
<protein>
    <submittedName>
        <fullName evidence="1">Uncharacterized protein</fullName>
    </submittedName>
</protein>
<dbReference type="Proteomes" id="UP000308600">
    <property type="component" value="Unassembled WGS sequence"/>
</dbReference>
<reference evidence="1 2" key="1">
    <citation type="journal article" date="2019" name="Nat. Ecol. Evol.">
        <title>Megaphylogeny resolves global patterns of mushroom evolution.</title>
        <authorList>
            <person name="Varga T."/>
            <person name="Krizsan K."/>
            <person name="Foldi C."/>
            <person name="Dima B."/>
            <person name="Sanchez-Garcia M."/>
            <person name="Sanchez-Ramirez S."/>
            <person name="Szollosi G.J."/>
            <person name="Szarkandi J.G."/>
            <person name="Papp V."/>
            <person name="Albert L."/>
            <person name="Andreopoulos W."/>
            <person name="Angelini C."/>
            <person name="Antonin V."/>
            <person name="Barry K.W."/>
            <person name="Bougher N.L."/>
            <person name="Buchanan P."/>
            <person name="Buyck B."/>
            <person name="Bense V."/>
            <person name="Catcheside P."/>
            <person name="Chovatia M."/>
            <person name="Cooper J."/>
            <person name="Damon W."/>
            <person name="Desjardin D."/>
            <person name="Finy P."/>
            <person name="Geml J."/>
            <person name="Haridas S."/>
            <person name="Hughes K."/>
            <person name="Justo A."/>
            <person name="Karasinski D."/>
            <person name="Kautmanova I."/>
            <person name="Kiss B."/>
            <person name="Kocsube S."/>
            <person name="Kotiranta H."/>
            <person name="LaButti K.M."/>
            <person name="Lechner B.E."/>
            <person name="Liimatainen K."/>
            <person name="Lipzen A."/>
            <person name="Lukacs Z."/>
            <person name="Mihaltcheva S."/>
            <person name="Morgado L.N."/>
            <person name="Niskanen T."/>
            <person name="Noordeloos M.E."/>
            <person name="Ohm R.A."/>
            <person name="Ortiz-Santana B."/>
            <person name="Ovrebo C."/>
            <person name="Racz N."/>
            <person name="Riley R."/>
            <person name="Savchenko A."/>
            <person name="Shiryaev A."/>
            <person name="Soop K."/>
            <person name="Spirin V."/>
            <person name="Szebenyi C."/>
            <person name="Tomsovsky M."/>
            <person name="Tulloss R.E."/>
            <person name="Uehling J."/>
            <person name="Grigoriev I.V."/>
            <person name="Vagvolgyi C."/>
            <person name="Papp T."/>
            <person name="Martin F.M."/>
            <person name="Miettinen O."/>
            <person name="Hibbett D.S."/>
            <person name="Nagy L.G."/>
        </authorList>
    </citation>
    <scope>NUCLEOTIDE SEQUENCE [LARGE SCALE GENOMIC DNA]</scope>
    <source>
        <strain evidence="1 2">NL-1719</strain>
    </source>
</reference>